<dbReference type="PANTHER" id="PTHR31511">
    <property type="entry name" value="PROTEIN CBG23764"/>
    <property type="match status" value="1"/>
</dbReference>
<evidence type="ECO:0000256" key="2">
    <source>
        <dbReference type="ARBA" id="ARBA00012417"/>
    </source>
</evidence>
<evidence type="ECO:0000256" key="4">
    <source>
        <dbReference type="ARBA" id="ARBA00022695"/>
    </source>
</evidence>
<evidence type="ECO:0000313" key="11">
    <source>
        <dbReference type="Proteomes" id="UP000015104"/>
    </source>
</evidence>
<evidence type="ECO:0000256" key="8">
    <source>
        <dbReference type="ARBA" id="ARBA00049244"/>
    </source>
</evidence>
<keyword evidence="5" id="KW-0235">DNA replication</keyword>
<comment type="similarity">
    <text evidence="1">Belongs to the DNA polymerase type-B family.</text>
</comment>
<name>A0A158P4A8_TETUR</name>
<reference evidence="11" key="1">
    <citation type="submission" date="2011-08" db="EMBL/GenBank/DDBJ databases">
        <authorList>
            <person name="Rombauts S."/>
        </authorList>
    </citation>
    <scope>NUCLEOTIDE SEQUENCE</scope>
    <source>
        <strain evidence="11">London</strain>
    </source>
</reference>
<evidence type="ECO:0000313" key="10">
    <source>
        <dbReference type="EnsemblMetazoa" id="tetur01g17014.1"/>
    </source>
</evidence>
<dbReference type="Pfam" id="PF03175">
    <property type="entry name" value="DNA_pol_B_2"/>
    <property type="match status" value="1"/>
</dbReference>
<dbReference type="PANTHER" id="PTHR31511:SF12">
    <property type="entry name" value="RHO TERMINATION FACTOR N-TERMINAL DOMAIN-CONTAINING PROTEIN"/>
    <property type="match status" value="1"/>
</dbReference>
<accession>A0A158P4A8</accession>
<evidence type="ECO:0000259" key="9">
    <source>
        <dbReference type="Pfam" id="PF03175"/>
    </source>
</evidence>
<reference evidence="10" key="2">
    <citation type="submission" date="2016-04" db="UniProtKB">
        <authorList>
            <consortium name="EnsemblMetazoa"/>
        </authorList>
    </citation>
    <scope>IDENTIFICATION</scope>
</reference>
<dbReference type="EnsemblMetazoa" id="tetur01g17014.1">
    <property type="protein sequence ID" value="tetur01g17014.1"/>
    <property type="gene ID" value="tetur01g17014"/>
</dbReference>
<evidence type="ECO:0000256" key="6">
    <source>
        <dbReference type="ARBA" id="ARBA00022932"/>
    </source>
</evidence>
<dbReference type="Gene3D" id="3.90.1600.10">
    <property type="entry name" value="Palm domain of DNA polymerase"/>
    <property type="match status" value="1"/>
</dbReference>
<keyword evidence="11" id="KW-1185">Reference proteome</keyword>
<dbReference type="STRING" id="32264.A0A158P4A8"/>
<dbReference type="KEGG" id="tut:107371381"/>
<keyword evidence="4" id="KW-0548">Nucleotidyltransferase</keyword>
<evidence type="ECO:0000256" key="7">
    <source>
        <dbReference type="ARBA" id="ARBA00023125"/>
    </source>
</evidence>
<dbReference type="OMA" id="NQDNKCF"/>
<dbReference type="SUPFAM" id="SSF53098">
    <property type="entry name" value="Ribonuclease H-like"/>
    <property type="match status" value="1"/>
</dbReference>
<dbReference type="OrthoDB" id="6433693at2759"/>
<evidence type="ECO:0000256" key="3">
    <source>
        <dbReference type="ARBA" id="ARBA00022679"/>
    </source>
</evidence>
<dbReference type="SUPFAM" id="SSF56672">
    <property type="entry name" value="DNA/RNA polymerases"/>
    <property type="match status" value="1"/>
</dbReference>
<protein>
    <recommendedName>
        <fullName evidence="2">DNA-directed DNA polymerase</fullName>
        <ecNumber evidence="2">2.7.7.7</ecNumber>
    </recommendedName>
</protein>
<dbReference type="EC" id="2.7.7.7" evidence="2"/>
<gene>
    <name evidence="10" type="primary">107371381</name>
</gene>
<keyword evidence="6" id="KW-0239">DNA-directed DNA polymerase</keyword>
<dbReference type="EMBL" id="CAEY01000437">
    <property type="status" value="NOT_ANNOTATED_CDS"/>
    <property type="molecule type" value="Genomic_DNA"/>
</dbReference>
<dbReference type="InterPro" id="IPR004868">
    <property type="entry name" value="DNA-dir_DNA_pol_B_mt/vir"/>
</dbReference>
<dbReference type="GO" id="GO:0042575">
    <property type="term" value="C:DNA polymerase complex"/>
    <property type="evidence" value="ECO:0007669"/>
    <property type="project" value="UniProtKB-ARBA"/>
</dbReference>
<dbReference type="InterPro" id="IPR043502">
    <property type="entry name" value="DNA/RNA_pol_sf"/>
</dbReference>
<evidence type="ECO:0000256" key="1">
    <source>
        <dbReference type="ARBA" id="ARBA00005755"/>
    </source>
</evidence>
<dbReference type="Proteomes" id="UP000015104">
    <property type="component" value="Unassembled WGS sequence"/>
</dbReference>
<dbReference type="InterPro" id="IPR023211">
    <property type="entry name" value="DNA_pol_palm_dom_sf"/>
</dbReference>
<dbReference type="GO" id="GO:0003677">
    <property type="term" value="F:DNA binding"/>
    <property type="evidence" value="ECO:0007669"/>
    <property type="project" value="UniProtKB-KW"/>
</dbReference>
<dbReference type="GO" id="GO:0006260">
    <property type="term" value="P:DNA replication"/>
    <property type="evidence" value="ECO:0007669"/>
    <property type="project" value="UniProtKB-KW"/>
</dbReference>
<organism evidence="10 11">
    <name type="scientific">Tetranychus urticae</name>
    <name type="common">Two-spotted spider mite</name>
    <dbReference type="NCBI Taxonomy" id="32264"/>
    <lineage>
        <taxon>Eukaryota</taxon>
        <taxon>Metazoa</taxon>
        <taxon>Ecdysozoa</taxon>
        <taxon>Arthropoda</taxon>
        <taxon>Chelicerata</taxon>
        <taxon>Arachnida</taxon>
        <taxon>Acari</taxon>
        <taxon>Acariformes</taxon>
        <taxon>Trombidiformes</taxon>
        <taxon>Prostigmata</taxon>
        <taxon>Eleutherengona</taxon>
        <taxon>Raphignathae</taxon>
        <taxon>Tetranychoidea</taxon>
        <taxon>Tetranychidae</taxon>
        <taxon>Tetranychus</taxon>
    </lineage>
</organism>
<dbReference type="Gene3D" id="3.40.1800.10">
    <property type="entry name" value="His-Me finger endonucleases"/>
    <property type="match status" value="1"/>
</dbReference>
<dbReference type="InterPro" id="IPR038563">
    <property type="entry name" value="Endonuclease_7_sf"/>
</dbReference>
<dbReference type="InterPro" id="IPR012337">
    <property type="entry name" value="RNaseH-like_sf"/>
</dbReference>
<dbReference type="GO" id="GO:0000166">
    <property type="term" value="F:nucleotide binding"/>
    <property type="evidence" value="ECO:0007669"/>
    <property type="project" value="InterPro"/>
</dbReference>
<dbReference type="GO" id="GO:0003887">
    <property type="term" value="F:DNA-directed DNA polymerase activity"/>
    <property type="evidence" value="ECO:0007669"/>
    <property type="project" value="UniProtKB-KW"/>
</dbReference>
<dbReference type="AlphaFoldDB" id="A0A158P4A8"/>
<comment type="catalytic activity">
    <reaction evidence="8">
        <text>DNA(n) + a 2'-deoxyribonucleoside 5'-triphosphate = DNA(n+1) + diphosphate</text>
        <dbReference type="Rhea" id="RHEA:22508"/>
        <dbReference type="Rhea" id="RHEA-COMP:17339"/>
        <dbReference type="Rhea" id="RHEA-COMP:17340"/>
        <dbReference type="ChEBI" id="CHEBI:33019"/>
        <dbReference type="ChEBI" id="CHEBI:61560"/>
        <dbReference type="ChEBI" id="CHEBI:173112"/>
        <dbReference type="EC" id="2.7.7.7"/>
    </reaction>
</comment>
<sequence length="1187" mass="138822">MTLCKYCGIDIIDKEHKCNVTYKCDKCSTRYRKLSNFQKHIKECAEEPIPQLVQHDRFKLIKSAFDGILAVYYLPDISFLDIQSLYTSENANFKSLFNSLLLELNCCKYRIGCWVDVERPAIDSSGKDNKIIYIFSAMKKLCSPEAIDPSLLETKEELDAWIDQLTNEGSGWTMKSIKALEIRIAKFEPHHGGCLHCKLPTRITNKKAILNINTNTDCFMYSILAALHTKSKNGSRKNVYAEHIGDYDFSMVRGYVPLNAIRQFENKNNVSVNIYSLAINKKTVIPLQINDQIKQKHVNLLLYEDHYFFIKNFNRLLNRSGYQLKRCLRCLSGFNGVKQLRLHEPYCATKSPQKVILPEEGRKIKFESYEKMFKQPFVIYADFETLASKVDKHITNTSFEYQEHNICSFGLVIVDWKGQVIDKLLYRGQDAATRFIQSIITAKFHLNELYWKSEKPLSMNNEQETIFFLSRQCHICKQSFTDDDIKVRDHDHLSGEFRGAAHQECNLKWKWNYKIPIVFHNLKNFDGHLIIAALKKEMFKRITFIPQTIEKYIGFSMDQFTFIDSFAFLPASLDSLAANLTKDDKLYFLSQIIPNRDHSLLLEKASLPYEYLDTWDKFEDDCLPPIDAFNSTLTGKNISEEIYLRLQQIWADFECKNLGDFHDIYLQLDVALLTAIFENFRSMSLREFGLDPTHFWSTPGLTWAAAIKFTEAEIDHINDIDMVLMIEKGIRGGISSAMKRHAVANNPLCPEYNEEEPNSFITYLDVNNLYGYSLVQNLPYGSFKWVEKSEYQSVLNEITSDKTKHGYIIEVDLDYPKELHDWHDDYPLAPETISICENQLSDYQTKLVKKLESCGNKRLMSPKLIPNLFNKIKYVTHYRNLRYYMSKGLLLKKIHRILQFEEKPWLKPYIMLCTEKRQQANNAFEKDFWKLMINSLYGKSIENKRKHCEVKFLADRKAVFKATREPLFDQFCILDENRAIAKLRKSKVILDKPIAVGFSVLEFAKLYMYQLHYDTFKAYYGRNLSLVYTDTDSFIYHIKTENLYNDFKYFANIMDFCDYPKNHSLHSEENKKKLGYLKDETNGDPIIEIIALKSKMYLIRSVNSERKTAKGVQKHVVKSQILQDDYLNCLYDEKLYKHTNHRLQSKNHKIKAIATEKISLSPLDDKRWAIDNVDTHAFGHYQTTHEN</sequence>
<keyword evidence="7" id="KW-0238">DNA-binding</keyword>
<proteinExistence type="inferred from homology"/>
<evidence type="ECO:0000256" key="5">
    <source>
        <dbReference type="ARBA" id="ARBA00022705"/>
    </source>
</evidence>
<keyword evidence="3" id="KW-0808">Transferase</keyword>
<feature type="domain" description="DNA-directed DNA polymerase family B mitochondria/virus" evidence="9">
    <location>
        <begin position="514"/>
        <end position="958"/>
    </location>
</feature>